<evidence type="ECO:0000256" key="11">
    <source>
        <dbReference type="ARBA" id="ARBA00030215"/>
    </source>
</evidence>
<evidence type="ECO:0000256" key="3">
    <source>
        <dbReference type="ARBA" id="ARBA00005712"/>
    </source>
</evidence>
<organism evidence="16 17">
    <name type="scientific">Candidatus Comchoanobacter bicostacola</name>
    <dbReference type="NCBI Taxonomy" id="2919598"/>
    <lineage>
        <taxon>Bacteria</taxon>
        <taxon>Pseudomonadati</taxon>
        <taxon>Pseudomonadota</taxon>
        <taxon>Gammaproteobacteria</taxon>
        <taxon>Candidatus Comchoanobacterales</taxon>
        <taxon>Candidatus Comchoanobacteraceae</taxon>
        <taxon>Candidatus Comchoanobacter</taxon>
    </lineage>
</organism>
<evidence type="ECO:0000259" key="15">
    <source>
        <dbReference type="Pfam" id="PF02823"/>
    </source>
</evidence>
<dbReference type="RefSeq" id="WP_258568322.1">
    <property type="nucleotide sequence ID" value="NZ_CP092900.1"/>
</dbReference>
<evidence type="ECO:0000256" key="12">
    <source>
        <dbReference type="ARBA" id="ARBA00031795"/>
    </source>
</evidence>
<keyword evidence="13" id="KW-0375">Hydrogen ion transport</keyword>
<keyword evidence="7 13" id="KW-0406">Ion transport</keyword>
<keyword evidence="6 13" id="KW-0813">Transport</keyword>
<dbReference type="EMBL" id="CP092900">
    <property type="protein sequence ID" value="UTC24538.1"/>
    <property type="molecule type" value="Genomic_DNA"/>
</dbReference>
<evidence type="ECO:0000256" key="9">
    <source>
        <dbReference type="ARBA" id="ARBA00023196"/>
    </source>
</evidence>
<evidence type="ECO:0000256" key="13">
    <source>
        <dbReference type="HAMAP-Rule" id="MF_00530"/>
    </source>
</evidence>
<evidence type="ECO:0000313" key="17">
    <source>
        <dbReference type="Proteomes" id="UP001055955"/>
    </source>
</evidence>
<dbReference type="Gene3D" id="2.60.15.10">
    <property type="entry name" value="F0F1 ATP synthase delta/epsilon subunit, N-terminal"/>
    <property type="match status" value="1"/>
</dbReference>
<dbReference type="SUPFAM" id="SSF51344">
    <property type="entry name" value="Epsilon subunit of F1F0-ATP synthase N-terminal domain"/>
    <property type="match status" value="1"/>
</dbReference>
<keyword evidence="9 13" id="KW-0139">CF(1)</keyword>
<comment type="similarity">
    <text evidence="3 13 14">Belongs to the ATPase epsilon chain family.</text>
</comment>
<dbReference type="PANTHER" id="PTHR13822">
    <property type="entry name" value="ATP SYNTHASE DELTA/EPSILON CHAIN"/>
    <property type="match status" value="1"/>
</dbReference>
<evidence type="ECO:0000256" key="1">
    <source>
        <dbReference type="ARBA" id="ARBA00003543"/>
    </source>
</evidence>
<evidence type="ECO:0000256" key="6">
    <source>
        <dbReference type="ARBA" id="ARBA00022448"/>
    </source>
</evidence>
<dbReference type="HAMAP" id="MF_00530">
    <property type="entry name" value="ATP_synth_epsil_bac"/>
    <property type="match status" value="1"/>
</dbReference>
<evidence type="ECO:0000256" key="5">
    <source>
        <dbReference type="ARBA" id="ARBA00014480"/>
    </source>
</evidence>
<dbReference type="Pfam" id="PF02823">
    <property type="entry name" value="ATP-synt_DE_N"/>
    <property type="match status" value="1"/>
</dbReference>
<evidence type="ECO:0000256" key="4">
    <source>
        <dbReference type="ARBA" id="ARBA00011648"/>
    </source>
</evidence>
<comment type="function">
    <text evidence="1 13">Produces ATP from ADP in the presence of a proton gradient across the membrane.</text>
</comment>
<evidence type="ECO:0000256" key="14">
    <source>
        <dbReference type="RuleBase" id="RU003656"/>
    </source>
</evidence>
<comment type="subunit">
    <text evidence="4 13 14">F-type ATPases have 2 components, CF(1) - the catalytic core - and CF(0) - the membrane proton channel. CF(1) has five subunits: alpha(3), beta(3), gamma(1), delta(1), epsilon(1). CF(0) has three main subunits: a, b and c.</text>
</comment>
<keyword evidence="10 13" id="KW-0066">ATP synthesis</keyword>
<evidence type="ECO:0000256" key="10">
    <source>
        <dbReference type="ARBA" id="ARBA00023310"/>
    </source>
</evidence>
<keyword evidence="17" id="KW-1185">Reference proteome</keyword>
<dbReference type="InterPro" id="IPR001469">
    <property type="entry name" value="ATP_synth_F1_dsu/esu"/>
</dbReference>
<evidence type="ECO:0000256" key="2">
    <source>
        <dbReference type="ARBA" id="ARBA00004184"/>
    </source>
</evidence>
<keyword evidence="13" id="KW-1003">Cell membrane</keyword>
<dbReference type="CDD" id="cd12152">
    <property type="entry name" value="F1-ATPase_delta"/>
    <property type="match status" value="1"/>
</dbReference>
<evidence type="ECO:0000256" key="7">
    <source>
        <dbReference type="ARBA" id="ARBA00023065"/>
    </source>
</evidence>
<dbReference type="PANTHER" id="PTHR13822:SF10">
    <property type="entry name" value="ATP SYNTHASE EPSILON CHAIN, CHLOROPLASTIC"/>
    <property type="match status" value="1"/>
</dbReference>
<dbReference type="Proteomes" id="UP001055955">
    <property type="component" value="Chromosome"/>
</dbReference>
<accession>A0ABY5DIY1</accession>
<name>A0ABY5DIY1_9GAMM</name>
<keyword evidence="8 13" id="KW-0472">Membrane</keyword>
<gene>
    <name evidence="13 16" type="primary">atpC</name>
    <name evidence="16" type="ORF">MMH89_04825</name>
</gene>
<dbReference type="NCBIfam" id="TIGR01216">
    <property type="entry name" value="ATP_synt_epsi"/>
    <property type="match status" value="1"/>
</dbReference>
<evidence type="ECO:0000313" key="16">
    <source>
        <dbReference type="EMBL" id="UTC24538.1"/>
    </source>
</evidence>
<proteinExistence type="inferred from homology"/>
<evidence type="ECO:0000256" key="8">
    <source>
        <dbReference type="ARBA" id="ARBA00023136"/>
    </source>
</evidence>
<comment type="subcellular location">
    <subcellularLocation>
        <location evidence="13">Cell membrane</location>
        <topology evidence="13">Peripheral membrane protein</topology>
    </subcellularLocation>
    <subcellularLocation>
        <location evidence="2">Endomembrane system</location>
        <topology evidence="2">Peripheral membrane protein</topology>
    </subcellularLocation>
</comment>
<protein>
    <recommendedName>
        <fullName evidence="5 13">ATP synthase epsilon chain</fullName>
    </recommendedName>
    <alternativeName>
        <fullName evidence="12 13">ATP synthase F1 sector epsilon subunit</fullName>
    </alternativeName>
    <alternativeName>
        <fullName evidence="11 13">F-ATPase epsilon subunit</fullName>
    </alternativeName>
</protein>
<dbReference type="InterPro" id="IPR036771">
    <property type="entry name" value="ATPsynth_dsu/esu_N"/>
</dbReference>
<reference evidence="16 17" key="1">
    <citation type="journal article" date="2022" name="Nat. Microbiol.">
        <title>The microbiome of a bacterivorous marine choanoflagellate contains a resource-demanding obligate bacterial associate.</title>
        <authorList>
            <person name="Needham D.M."/>
            <person name="Poirier C."/>
            <person name="Bachy C."/>
            <person name="George E.E."/>
            <person name="Wilken S."/>
            <person name="Yung C.C.M."/>
            <person name="Limardo A.J."/>
            <person name="Morando M."/>
            <person name="Sudek L."/>
            <person name="Malmstrom R.R."/>
            <person name="Keeling P.J."/>
            <person name="Santoro A.E."/>
            <person name="Worden A.Z."/>
        </authorList>
    </citation>
    <scope>NUCLEOTIDE SEQUENCE [LARGE SCALE GENOMIC DNA]</scope>
    <source>
        <strain evidence="16 17">Comchoano-1</strain>
    </source>
</reference>
<sequence length="140" mass="15098">MSKLKLTIVSPEGLIYSGNVSSVSVPGANGEFGIYPGHCATLAQLIAGSVVAKDNNHIEAIYVASGTVSVRENDVQIFADTAFKARLEQENSLKKEKQDTEQFLIDNPATINISELLLKLSQLNAQLRAIDEIKNSKKGP</sequence>
<dbReference type="InterPro" id="IPR020546">
    <property type="entry name" value="ATP_synth_F1_dsu/esu_N"/>
</dbReference>
<feature type="domain" description="ATP synthase F1 complex delta/epsilon subunit N-terminal" evidence="15">
    <location>
        <begin position="4"/>
        <end position="82"/>
    </location>
</feature>